<sequence>MHIRFFMFLVLMTSNTILSQEFNASAKYNYTMFYNQNSESIYRQKAAADLSTGSWKYGIDLESYTIDYQMSAPFNSDAMDKVFSLQGLISYKKAIGQKWDVGLSFAPRLIWMTSQNAGLNNIIPEGSFSLTRKYGSQNLSSFSIGVSYSTVFGKPAILPLLSYQTSIRKFSIRAGIPETVLSYNLTPEHSFSAWGRASSFYASSNGNNYFSLNGTEQRVTALEWVDISAGLGYKYKSHTGWDTTLSVGKTVYNKLELSGYGDNDLDTGIGKSLSVSLNFIYKLNFKK</sequence>
<reference evidence="3 4" key="1">
    <citation type="submission" date="2024-04" db="EMBL/GenBank/DDBJ databases">
        <title>Flavobacterium sp. DGU11 16S ribosomal RNA gene Genome sequencing and assembly.</title>
        <authorList>
            <person name="Park S."/>
        </authorList>
    </citation>
    <scope>NUCLEOTIDE SEQUENCE [LARGE SCALE GENOMIC DNA]</scope>
    <source>
        <strain evidence="3 4">DGU11</strain>
    </source>
</reference>
<dbReference type="Proteomes" id="UP001464555">
    <property type="component" value="Unassembled WGS sequence"/>
</dbReference>
<organism evidence="3 4">
    <name type="scientific">Flavobacterium arundinis</name>
    <dbReference type="NCBI Taxonomy" id="3139143"/>
    <lineage>
        <taxon>Bacteria</taxon>
        <taxon>Pseudomonadati</taxon>
        <taxon>Bacteroidota</taxon>
        <taxon>Flavobacteriia</taxon>
        <taxon>Flavobacteriales</taxon>
        <taxon>Flavobacteriaceae</taxon>
        <taxon>Flavobacterium</taxon>
    </lineage>
</organism>
<dbReference type="RefSeq" id="WP_341695151.1">
    <property type="nucleotide sequence ID" value="NZ_JBBYHR010000001.1"/>
</dbReference>
<proteinExistence type="predicted"/>
<protein>
    <recommendedName>
        <fullName evidence="2">DUF6268 domain-containing protein</fullName>
    </recommendedName>
</protein>
<evidence type="ECO:0000256" key="1">
    <source>
        <dbReference type="SAM" id="SignalP"/>
    </source>
</evidence>
<feature type="domain" description="DUF6268" evidence="2">
    <location>
        <begin position="80"/>
        <end position="257"/>
    </location>
</feature>
<dbReference type="InterPro" id="IPR046235">
    <property type="entry name" value="DUF6268"/>
</dbReference>
<dbReference type="EMBL" id="JBBYHR010000001">
    <property type="protein sequence ID" value="MEL1242826.1"/>
    <property type="molecule type" value="Genomic_DNA"/>
</dbReference>
<evidence type="ECO:0000313" key="3">
    <source>
        <dbReference type="EMBL" id="MEL1242826.1"/>
    </source>
</evidence>
<keyword evidence="1" id="KW-0732">Signal</keyword>
<keyword evidence="4" id="KW-1185">Reference proteome</keyword>
<gene>
    <name evidence="3" type="ORF">AAEO56_01020</name>
</gene>
<comment type="caution">
    <text evidence="3">The sequence shown here is derived from an EMBL/GenBank/DDBJ whole genome shotgun (WGS) entry which is preliminary data.</text>
</comment>
<feature type="signal peptide" evidence="1">
    <location>
        <begin position="1"/>
        <end position="19"/>
    </location>
</feature>
<dbReference type="Pfam" id="PF19783">
    <property type="entry name" value="DUF6268"/>
    <property type="match status" value="1"/>
</dbReference>
<accession>A0ABU9HRP0</accession>
<evidence type="ECO:0000259" key="2">
    <source>
        <dbReference type="Pfam" id="PF19783"/>
    </source>
</evidence>
<evidence type="ECO:0000313" key="4">
    <source>
        <dbReference type="Proteomes" id="UP001464555"/>
    </source>
</evidence>
<name>A0ABU9HRP0_9FLAO</name>
<feature type="chain" id="PRO_5046276924" description="DUF6268 domain-containing protein" evidence="1">
    <location>
        <begin position="20"/>
        <end position="287"/>
    </location>
</feature>